<feature type="region of interest" description="Disordered" evidence="6">
    <location>
        <begin position="35"/>
        <end position="60"/>
    </location>
</feature>
<proteinExistence type="predicted"/>
<dbReference type="PANTHER" id="PTHR20899">
    <property type="entry name" value="PIERCE HOMOLOG"/>
    <property type="match status" value="1"/>
</dbReference>
<evidence type="ECO:0000313" key="7">
    <source>
        <dbReference type="EMBL" id="KAK7832687.1"/>
    </source>
</evidence>
<comment type="subcellular location">
    <subcellularLocation>
        <location evidence="1">Cytoplasm</location>
        <location evidence="1">Cytoskeleton</location>
        <location evidence="1">Cilium axoneme</location>
    </subcellularLocation>
</comment>
<evidence type="ECO:0000256" key="6">
    <source>
        <dbReference type="SAM" id="MobiDB-lite"/>
    </source>
</evidence>
<keyword evidence="8" id="KW-1185">Reference proteome</keyword>
<name>A0AAW0K0Y0_MYOGA</name>
<dbReference type="AlphaFoldDB" id="A0AAW0K0Y0"/>
<reference evidence="7 8" key="1">
    <citation type="journal article" date="2023" name="bioRxiv">
        <title>Conserved and derived expression patterns and positive selection on dental genes reveal complex evolutionary context of ever-growing rodent molars.</title>
        <authorList>
            <person name="Calamari Z.T."/>
            <person name="Song A."/>
            <person name="Cohen E."/>
            <person name="Akter M."/>
            <person name="Roy R.D."/>
            <person name="Hallikas O."/>
            <person name="Christensen M.M."/>
            <person name="Li P."/>
            <person name="Marangoni P."/>
            <person name="Jernvall J."/>
            <person name="Klein O.D."/>
        </authorList>
    </citation>
    <scope>NUCLEOTIDE SEQUENCE [LARGE SCALE GENOMIC DNA]</scope>
    <source>
        <strain evidence="7">V071</strain>
    </source>
</reference>
<dbReference type="GO" id="GO:0035082">
    <property type="term" value="P:axoneme assembly"/>
    <property type="evidence" value="ECO:0007669"/>
    <property type="project" value="InterPro"/>
</dbReference>
<evidence type="ECO:0000256" key="3">
    <source>
        <dbReference type="ARBA" id="ARBA00023212"/>
    </source>
</evidence>
<evidence type="ECO:0000256" key="4">
    <source>
        <dbReference type="ARBA" id="ARBA00023273"/>
    </source>
</evidence>
<gene>
    <name evidence="7" type="ORF">U0070_026883</name>
</gene>
<feature type="compositionally biased region" description="Basic and acidic residues" evidence="6">
    <location>
        <begin position="41"/>
        <end position="57"/>
    </location>
</feature>
<evidence type="ECO:0000256" key="5">
    <source>
        <dbReference type="ARBA" id="ARBA00046397"/>
    </source>
</evidence>
<dbReference type="GO" id="GO:0005879">
    <property type="term" value="C:axonemal microtubule"/>
    <property type="evidence" value="ECO:0007669"/>
    <property type="project" value="InterPro"/>
</dbReference>
<dbReference type="Proteomes" id="UP001488838">
    <property type="component" value="Unassembled WGS sequence"/>
</dbReference>
<organism evidence="7 8">
    <name type="scientific">Myodes glareolus</name>
    <name type="common">Bank vole</name>
    <name type="synonym">Clethrionomys glareolus</name>
    <dbReference type="NCBI Taxonomy" id="447135"/>
    <lineage>
        <taxon>Eukaryota</taxon>
        <taxon>Metazoa</taxon>
        <taxon>Chordata</taxon>
        <taxon>Craniata</taxon>
        <taxon>Vertebrata</taxon>
        <taxon>Euteleostomi</taxon>
        <taxon>Mammalia</taxon>
        <taxon>Eutheria</taxon>
        <taxon>Euarchontoglires</taxon>
        <taxon>Glires</taxon>
        <taxon>Rodentia</taxon>
        <taxon>Myomorpha</taxon>
        <taxon>Muroidea</taxon>
        <taxon>Cricetidae</taxon>
        <taxon>Arvicolinae</taxon>
        <taxon>Myodes</taxon>
    </lineage>
</organism>
<comment type="caution">
    <text evidence="7">The sequence shown here is derived from an EMBL/GenBank/DDBJ whole genome shotgun (WGS) entry which is preliminary data.</text>
</comment>
<feature type="region of interest" description="Disordered" evidence="6">
    <location>
        <begin position="119"/>
        <end position="159"/>
    </location>
</feature>
<feature type="compositionally biased region" description="Polar residues" evidence="6">
    <location>
        <begin position="225"/>
        <end position="237"/>
    </location>
</feature>
<feature type="compositionally biased region" description="Polar residues" evidence="6">
    <location>
        <begin position="119"/>
        <end position="136"/>
    </location>
</feature>
<protein>
    <submittedName>
        <fullName evidence="7">Uncharacterized protein</fullName>
    </submittedName>
</protein>
<evidence type="ECO:0000256" key="1">
    <source>
        <dbReference type="ARBA" id="ARBA00004430"/>
    </source>
</evidence>
<dbReference type="InterPro" id="IPR026507">
    <property type="entry name" value="PIRC1/2"/>
</dbReference>
<evidence type="ECO:0000313" key="8">
    <source>
        <dbReference type="Proteomes" id="UP001488838"/>
    </source>
</evidence>
<dbReference type="EMBL" id="JBBHLL010000009">
    <property type="protein sequence ID" value="KAK7832687.1"/>
    <property type="molecule type" value="Genomic_DNA"/>
</dbReference>
<accession>A0AAW0K0Y0</accession>
<keyword evidence="2" id="KW-0963">Cytoplasm</keyword>
<keyword evidence="4" id="KW-0966">Cell projection</keyword>
<evidence type="ECO:0000256" key="2">
    <source>
        <dbReference type="ARBA" id="ARBA00022490"/>
    </source>
</evidence>
<comment type="subunit">
    <text evidence="5">Microtubule inner protein component of sperm flagellar doublet microtubules. Interacts with CFAP53, ODAD1 and ODAD3; the interactions link the outer dynein arms docking complex (ODA-DC) to the internal microtubule inner proteins (MIP) in cilium axoneme.</text>
</comment>
<dbReference type="PANTHER" id="PTHR20899:SF4">
    <property type="entry name" value="PIERCER OF MICROTUBULE WALL 2 PROTEIN"/>
    <property type="match status" value="1"/>
</dbReference>
<feature type="region of interest" description="Disordered" evidence="6">
    <location>
        <begin position="205"/>
        <end position="246"/>
    </location>
</feature>
<keyword evidence="3" id="KW-0206">Cytoskeleton</keyword>
<sequence length="246" mass="27670">MPNLFIMYTVFNFHRTCLVTLYRCVPAYSRGIIWDNGQRTNPRDKKSTLTSDAEMKPEPLTPCVNPGNPVFSCMLDPKTLHTTTSLSKPQMIMYKTNSSQYGAFSPRPQFFPCKYIPTEQTPTGQTENQSRASCSKTPLGGPSETHVTSEEGKTMVPNLPPFVGETSYIKVSVVRLRKEQETEEQHFMTQRSCRASHKCQHIFIKEPGSTSLADPLENKEPGKTASPQNRTNTSQGQCHHAPINFH</sequence>